<dbReference type="Gene3D" id="3.40.50.1360">
    <property type="match status" value="1"/>
</dbReference>
<dbReference type="PROSITE" id="PS51000">
    <property type="entry name" value="HTH_DEOR_2"/>
    <property type="match status" value="1"/>
</dbReference>
<evidence type="ECO:0000259" key="4">
    <source>
        <dbReference type="PROSITE" id="PS51000"/>
    </source>
</evidence>
<dbReference type="InterPro" id="IPR011991">
    <property type="entry name" value="ArsR-like_HTH"/>
</dbReference>
<dbReference type="InterPro" id="IPR037171">
    <property type="entry name" value="NagB/RpiA_transferase-like"/>
</dbReference>
<dbReference type="InterPro" id="IPR036390">
    <property type="entry name" value="WH_DNA-bd_sf"/>
</dbReference>
<dbReference type="InterPro" id="IPR014036">
    <property type="entry name" value="DeoR-like_C"/>
</dbReference>
<dbReference type="PANTHER" id="PTHR30363">
    <property type="entry name" value="HTH-TYPE TRANSCRIPTIONAL REGULATOR SRLR-RELATED"/>
    <property type="match status" value="1"/>
</dbReference>
<dbReference type="SUPFAM" id="SSF100950">
    <property type="entry name" value="NagB/RpiA/CoA transferase-like"/>
    <property type="match status" value="1"/>
</dbReference>
<dbReference type="EMBL" id="CP144921">
    <property type="protein sequence ID" value="WWA31496.1"/>
    <property type="molecule type" value="Genomic_DNA"/>
</dbReference>
<evidence type="ECO:0000313" key="6">
    <source>
        <dbReference type="Proteomes" id="UP001341136"/>
    </source>
</evidence>
<reference evidence="5 6" key="1">
    <citation type="submission" date="2024-01" db="EMBL/GenBank/DDBJ databases">
        <title>Culturomics analysis of mouse respiratory tract.</title>
        <authorList>
            <person name="Phillips A.M."/>
            <person name="Collette N.M."/>
            <person name="Mageeney C.M."/>
            <person name="Sinha A."/>
            <person name="Hern K.E."/>
            <person name="Arkin A.P."/>
            <person name="Williams K.P."/>
            <person name="Branda S."/>
        </authorList>
    </citation>
    <scope>NUCLEOTIDE SEQUENCE [LARGE SCALE GENOMIC DNA]</scope>
    <source>
        <strain evidence="5 6">CP20</strain>
    </source>
</reference>
<protein>
    <submittedName>
        <fullName evidence="5">DeoR/GlpR family DNA-binding transcription regulator</fullName>
    </submittedName>
</protein>
<evidence type="ECO:0000256" key="1">
    <source>
        <dbReference type="ARBA" id="ARBA00023015"/>
    </source>
</evidence>
<evidence type="ECO:0000313" key="5">
    <source>
        <dbReference type="EMBL" id="WWA31496.1"/>
    </source>
</evidence>
<feature type="domain" description="HTH deoR-type" evidence="4">
    <location>
        <begin position="6"/>
        <end position="61"/>
    </location>
</feature>
<dbReference type="InterPro" id="IPR050313">
    <property type="entry name" value="Carb_Metab_HTH_regulators"/>
</dbReference>
<dbReference type="PANTHER" id="PTHR30363:SF44">
    <property type="entry name" value="AGA OPERON TRANSCRIPTIONAL REPRESSOR-RELATED"/>
    <property type="match status" value="1"/>
</dbReference>
<evidence type="ECO:0000256" key="3">
    <source>
        <dbReference type="ARBA" id="ARBA00023163"/>
    </source>
</evidence>
<gene>
    <name evidence="5" type="ORF">V5G21_06740</name>
</gene>
<dbReference type="Gene3D" id="1.10.10.10">
    <property type="entry name" value="Winged helix-like DNA-binding domain superfamily/Winged helix DNA-binding domain"/>
    <property type="match status" value="1"/>
</dbReference>
<keyword evidence="6" id="KW-1185">Reference proteome</keyword>
<accession>A0ABZ2CWG0</accession>
<dbReference type="InterPro" id="IPR036388">
    <property type="entry name" value="WH-like_DNA-bd_sf"/>
</dbReference>
<dbReference type="Pfam" id="PF08220">
    <property type="entry name" value="HTH_DeoR"/>
    <property type="match status" value="1"/>
</dbReference>
<evidence type="ECO:0000256" key="2">
    <source>
        <dbReference type="ARBA" id="ARBA00023125"/>
    </source>
</evidence>
<dbReference type="SMART" id="SM01134">
    <property type="entry name" value="DeoRC"/>
    <property type="match status" value="1"/>
</dbReference>
<dbReference type="GO" id="GO:0003677">
    <property type="term" value="F:DNA binding"/>
    <property type="evidence" value="ECO:0007669"/>
    <property type="project" value="UniProtKB-KW"/>
</dbReference>
<dbReference type="Pfam" id="PF00455">
    <property type="entry name" value="DeoRC"/>
    <property type="match status" value="1"/>
</dbReference>
<dbReference type="InterPro" id="IPR001034">
    <property type="entry name" value="DeoR_HTH"/>
</dbReference>
<keyword evidence="1" id="KW-0805">Transcription regulation</keyword>
<dbReference type="CDD" id="cd00090">
    <property type="entry name" value="HTH_ARSR"/>
    <property type="match status" value="1"/>
</dbReference>
<dbReference type="SMART" id="SM00420">
    <property type="entry name" value="HTH_DEOR"/>
    <property type="match status" value="1"/>
</dbReference>
<dbReference type="PRINTS" id="PR00037">
    <property type="entry name" value="HTHLACR"/>
</dbReference>
<sequence length="265" mass="29229">MKKMFVAERRDSILDILRESKRITVKELSERLNVSEATLRMDLNQLEKQGKLERTHGGAILIDDMPAVSEKETSFSYRKQQNTKEKTLLAEEASKMLSDGDCILLDASSTALELAKVLNSKTLKLTVVTSGVYTALELRDHPTITVILLGGVLRKGSSSLEGLLGASILDEINVDYLFTSANGFSKYAGLTDFNVYEVELKKRMVEKVNQVVALIDHSKIGKTSIATFAQLDEISLVITNKEIDADFSAVLTEAGVKVINTNNNK</sequence>
<dbReference type="Proteomes" id="UP001341136">
    <property type="component" value="Chromosome"/>
</dbReference>
<organism evidence="5 6">
    <name type="scientific">Shouchella rhizosphaerae</name>
    <dbReference type="NCBI Taxonomy" id="866786"/>
    <lineage>
        <taxon>Bacteria</taxon>
        <taxon>Bacillati</taxon>
        <taxon>Bacillota</taxon>
        <taxon>Bacilli</taxon>
        <taxon>Bacillales</taxon>
        <taxon>Bacillaceae</taxon>
        <taxon>Shouchella</taxon>
    </lineage>
</organism>
<dbReference type="SUPFAM" id="SSF46785">
    <property type="entry name" value="Winged helix' DNA-binding domain"/>
    <property type="match status" value="1"/>
</dbReference>
<name>A0ABZ2CWG0_9BACI</name>
<keyword evidence="2 5" id="KW-0238">DNA-binding</keyword>
<proteinExistence type="predicted"/>
<keyword evidence="3" id="KW-0804">Transcription</keyword>